<keyword evidence="6" id="KW-1185">Reference proteome</keyword>
<dbReference type="KEGG" id="aey:CDG81_22815"/>
<dbReference type="OrthoDB" id="9813301at2"/>
<name>A0A099DBB7_9ACTN</name>
<dbReference type="Pfam" id="PF12229">
    <property type="entry name" value="PG_binding_4"/>
    <property type="match status" value="2"/>
</dbReference>
<dbReference type="Pfam" id="PF04294">
    <property type="entry name" value="VanW"/>
    <property type="match status" value="1"/>
</dbReference>
<feature type="region of interest" description="Disordered" evidence="1">
    <location>
        <begin position="177"/>
        <end position="225"/>
    </location>
</feature>
<dbReference type="EMBL" id="JPMV01000009">
    <property type="protein sequence ID" value="KGI82690.1"/>
    <property type="molecule type" value="Genomic_DNA"/>
</dbReference>
<feature type="domain" description="YoaR-like putative peptidoglycan binding" evidence="3">
    <location>
        <begin position="478"/>
        <end position="544"/>
    </location>
</feature>
<reference evidence="5 6" key="1">
    <citation type="journal article" date="2014" name="PLoS ONE">
        <title>Identification and Characterization of a New Erythromycin Biosynthetic Gene Cluster in Actinopolyspora erythraea YIM90600, a Novel Erythronolide-Producing Halophilic Actinomycete Isolated from Salt Field.</title>
        <authorList>
            <person name="Chen D."/>
            <person name="Feng J."/>
            <person name="Huang L."/>
            <person name="Zhang Q."/>
            <person name="Wu J."/>
            <person name="Zhu X."/>
            <person name="Duan Y."/>
            <person name="Xu Z."/>
        </authorList>
    </citation>
    <scope>NUCLEOTIDE SEQUENCE [LARGE SCALE GENOMIC DNA]</scope>
    <source>
        <strain evidence="5 6">YIM90600</strain>
    </source>
</reference>
<dbReference type="PANTHER" id="PTHR35788:SF1">
    <property type="entry name" value="EXPORTED PROTEIN"/>
    <property type="match status" value="1"/>
</dbReference>
<evidence type="ECO:0000256" key="1">
    <source>
        <dbReference type="SAM" id="MobiDB-lite"/>
    </source>
</evidence>
<keyword evidence="2" id="KW-1133">Transmembrane helix</keyword>
<dbReference type="InterPro" id="IPR007391">
    <property type="entry name" value="Vancomycin_resist_VanW"/>
</dbReference>
<dbReference type="Proteomes" id="UP000215043">
    <property type="component" value="Chromosome"/>
</dbReference>
<evidence type="ECO:0000313" key="7">
    <source>
        <dbReference type="Proteomes" id="UP000215043"/>
    </source>
</evidence>
<dbReference type="Proteomes" id="UP000029737">
    <property type="component" value="Unassembled WGS sequence"/>
</dbReference>
<dbReference type="EMBL" id="CP022752">
    <property type="protein sequence ID" value="ASU80627.1"/>
    <property type="molecule type" value="Genomic_DNA"/>
</dbReference>
<gene>
    <name evidence="4" type="ORF">CDG81_22815</name>
    <name evidence="5" type="ORF">IL38_02005</name>
</gene>
<protein>
    <submittedName>
        <fullName evidence="4">Vanomycin resistance protein VanB</fullName>
    </submittedName>
</protein>
<proteinExistence type="predicted"/>
<dbReference type="RefSeq" id="WP_043569701.1">
    <property type="nucleotide sequence ID" value="NZ_CP022752.1"/>
</dbReference>
<feature type="compositionally biased region" description="Basic and acidic residues" evidence="1">
    <location>
        <begin position="115"/>
        <end position="124"/>
    </location>
</feature>
<dbReference type="eggNOG" id="COG2720">
    <property type="taxonomic scope" value="Bacteria"/>
</dbReference>
<evidence type="ECO:0000256" key="2">
    <source>
        <dbReference type="SAM" id="Phobius"/>
    </source>
</evidence>
<evidence type="ECO:0000313" key="5">
    <source>
        <dbReference type="EMBL" id="KGI82690.1"/>
    </source>
</evidence>
<feature type="domain" description="YoaR-like putative peptidoglycan binding" evidence="3">
    <location>
        <begin position="315"/>
        <end position="406"/>
    </location>
</feature>
<dbReference type="AlphaFoldDB" id="A0A099DBB7"/>
<evidence type="ECO:0000313" key="6">
    <source>
        <dbReference type="Proteomes" id="UP000029737"/>
    </source>
</evidence>
<dbReference type="InterPro" id="IPR022029">
    <property type="entry name" value="YoaR-like_PG-bd"/>
</dbReference>
<organism evidence="4 7">
    <name type="scientific">Actinopolyspora erythraea</name>
    <dbReference type="NCBI Taxonomy" id="414996"/>
    <lineage>
        <taxon>Bacteria</taxon>
        <taxon>Bacillati</taxon>
        <taxon>Actinomycetota</taxon>
        <taxon>Actinomycetes</taxon>
        <taxon>Actinopolysporales</taxon>
        <taxon>Actinopolysporaceae</taxon>
        <taxon>Actinopolyspora</taxon>
    </lineage>
</organism>
<feature type="compositionally biased region" description="Basic and acidic residues" evidence="1">
    <location>
        <begin position="1"/>
        <end position="24"/>
    </location>
</feature>
<keyword evidence="2" id="KW-0812">Transmembrane</keyword>
<sequence>MPEDHERPDRTESGRDRRADEPTERIQFLSGDLSGSDAPSREAVGEGTAEADAVRWPDDPETAEVDESRRGTKPAITPPHVAGAAADTAESPDTGRTGADGATRHEVPAEDDTERTDTIPRIAEETTAVPLERDAERTDTIPAVAESTETVEPAAPAAFATASPEYSHDATEWIGHQQPHQPQQDPFGVGQQQLGTPGYPPQSPFGDPAEVPDQREDSAGSLFGRRLPPRRSLLRAGLAAGITLGVLVLLYIGDLAFSSGQVPRGTTVAGVDVGGLDPAAAERELRSRLDDSLSEPVRLEVGKASSSIDPTAAGLSMDWDATLDRVGSQPLNPITRLTSFFTTREVAPQSNVDREKLREQLNRVRNDLHRESVEGTIRFEGSEPVPVFPVTGRNVDIERSLDVVVRDWVGGDPVALPYTKEEVRTTESGVRRALERVARPAVSGPVTVNGDGVQATLAPADIASALRFEPNDSGGLDWHIDVPTAKKVVKPQVESTLKEGKDASFVFEDGKPTVEPSETGRGIDWKKTFEPLREKLTQSGSDTIEAVYEDVPAELTTEEAKKLGIEEKVSTFTTGGFSEDSGVNIKRVAQEVDGALVKPGETFSLNGHTGIRQKEQGYIASGIIKDGRPDEAVGGGISQFATTLYNASYLAGMKDVEHREHSYYISRYPMGREATVFQRPDGTSVIDVKFKNVSDSGILIKTAWTSDSVKVTFWGTKQYEVKSETSDKTDVTEPEEKTIPAGEHCIESSGKKGFTVYNTRIRKNIETGEVTKNRRKVVYDPQPIIKCEKKKDEQ</sequence>
<dbReference type="HOGENOM" id="CLU_011572_0_1_11"/>
<evidence type="ECO:0000313" key="4">
    <source>
        <dbReference type="EMBL" id="ASU80627.1"/>
    </source>
</evidence>
<reference evidence="4 7" key="2">
    <citation type="submission" date="2017-08" db="EMBL/GenBank/DDBJ databases">
        <title>The complete genome sequence of moderately halophilic actinomycete Actinopolyspora erythraea YIM 90600, the producer of novel erythromycin, novel actinopolysporins A-C and tubercidin.</title>
        <authorList>
            <person name="Yin M."/>
            <person name="Tang S."/>
        </authorList>
    </citation>
    <scope>NUCLEOTIDE SEQUENCE [LARGE SCALE GENOMIC DNA]</scope>
    <source>
        <strain evidence="4 7">YIM 90600</strain>
    </source>
</reference>
<dbReference type="PANTHER" id="PTHR35788">
    <property type="entry name" value="EXPORTED PROTEIN-RELATED"/>
    <property type="match status" value="1"/>
</dbReference>
<dbReference type="InterPro" id="IPR052913">
    <property type="entry name" value="Glycopeptide_resist_protein"/>
</dbReference>
<keyword evidence="2" id="KW-0472">Membrane</keyword>
<feature type="transmembrane region" description="Helical" evidence="2">
    <location>
        <begin position="233"/>
        <end position="253"/>
    </location>
</feature>
<feature type="region of interest" description="Disordered" evidence="1">
    <location>
        <begin position="1"/>
        <end position="138"/>
    </location>
</feature>
<accession>A0A099DBB7</accession>
<evidence type="ECO:0000259" key="3">
    <source>
        <dbReference type="Pfam" id="PF12229"/>
    </source>
</evidence>